<dbReference type="InterPro" id="IPR001130">
    <property type="entry name" value="TatD-like"/>
</dbReference>
<dbReference type="Pfam" id="PF01026">
    <property type="entry name" value="TatD_DNase"/>
    <property type="match status" value="1"/>
</dbReference>
<dbReference type="Gene3D" id="3.20.20.140">
    <property type="entry name" value="Metal-dependent hydrolases"/>
    <property type="match status" value="1"/>
</dbReference>
<dbReference type="AlphaFoldDB" id="A0AAV2HG57"/>
<name>A0AAV2HG57_LYMST</name>
<dbReference type="PANTHER" id="PTHR46363:SF1">
    <property type="entry name" value="DEOXYRIBONUCLEASE TATDN2-RELATED"/>
    <property type="match status" value="1"/>
</dbReference>
<evidence type="ECO:0008006" key="4">
    <source>
        <dbReference type="Google" id="ProtNLM"/>
    </source>
</evidence>
<dbReference type="SUPFAM" id="SSF51556">
    <property type="entry name" value="Metallo-dependent hydrolases"/>
    <property type="match status" value="1"/>
</dbReference>
<dbReference type="InterPro" id="IPR032466">
    <property type="entry name" value="Metal_Hydrolase"/>
</dbReference>
<dbReference type="PANTHER" id="PTHR46363">
    <property type="entry name" value="DEOXYRIBONUCLEASE TATDN2-RELATED"/>
    <property type="match status" value="1"/>
</dbReference>
<evidence type="ECO:0000256" key="1">
    <source>
        <dbReference type="ARBA" id="ARBA00009275"/>
    </source>
</evidence>
<evidence type="ECO:0000313" key="3">
    <source>
        <dbReference type="Proteomes" id="UP001497497"/>
    </source>
</evidence>
<proteinExistence type="inferred from homology"/>
<keyword evidence="3" id="KW-1185">Reference proteome</keyword>
<dbReference type="Proteomes" id="UP001497497">
    <property type="component" value="Unassembled WGS sequence"/>
</dbReference>
<dbReference type="EMBL" id="CAXITT010000126">
    <property type="protein sequence ID" value="CAL1532850.1"/>
    <property type="molecule type" value="Genomic_DNA"/>
</dbReference>
<organism evidence="2 3">
    <name type="scientific">Lymnaea stagnalis</name>
    <name type="common">Great pond snail</name>
    <name type="synonym">Helix stagnalis</name>
    <dbReference type="NCBI Taxonomy" id="6523"/>
    <lineage>
        <taxon>Eukaryota</taxon>
        <taxon>Metazoa</taxon>
        <taxon>Spiralia</taxon>
        <taxon>Lophotrochozoa</taxon>
        <taxon>Mollusca</taxon>
        <taxon>Gastropoda</taxon>
        <taxon>Heterobranchia</taxon>
        <taxon>Euthyneura</taxon>
        <taxon>Panpulmonata</taxon>
        <taxon>Hygrophila</taxon>
        <taxon>Lymnaeoidea</taxon>
        <taxon>Lymnaeidae</taxon>
        <taxon>Lymnaea</taxon>
    </lineage>
</organism>
<protein>
    <recommendedName>
        <fullName evidence="4">Amidohydrolase</fullName>
    </recommendedName>
</protein>
<comment type="similarity">
    <text evidence="1">Belongs to the metallo-dependent hydrolases superfamily. TatD-type hydrolase family.</text>
</comment>
<accession>A0AAV2HG57</accession>
<evidence type="ECO:0000313" key="2">
    <source>
        <dbReference type="EMBL" id="CAL1532850.1"/>
    </source>
</evidence>
<sequence length="92" mass="10328">DVAFPERVLWPAVVDEDTPMYVKDMVRSMPLNRILLESGAPNYVPKNFRGAVTCSHFGFALCAAQAVGELRREAVDTVLETCRENTENFYGM</sequence>
<reference evidence="2 3" key="1">
    <citation type="submission" date="2024-04" db="EMBL/GenBank/DDBJ databases">
        <authorList>
            <consortium name="Genoscope - CEA"/>
            <person name="William W."/>
        </authorList>
    </citation>
    <scope>NUCLEOTIDE SEQUENCE [LARGE SCALE GENOMIC DNA]</scope>
</reference>
<comment type="caution">
    <text evidence="2">The sequence shown here is derived from an EMBL/GenBank/DDBJ whole genome shotgun (WGS) entry which is preliminary data.</text>
</comment>
<gene>
    <name evidence="2" type="ORF">GSLYS_00006868001</name>
</gene>
<dbReference type="GO" id="GO:0016788">
    <property type="term" value="F:hydrolase activity, acting on ester bonds"/>
    <property type="evidence" value="ECO:0007669"/>
    <property type="project" value="InterPro"/>
</dbReference>
<feature type="non-terminal residue" evidence="2">
    <location>
        <position position="1"/>
    </location>
</feature>